<dbReference type="InterPro" id="IPR028356">
    <property type="entry name" value="UDPglc_DH_euk"/>
</dbReference>
<dbReference type="GO" id="GO:0000271">
    <property type="term" value="P:polysaccharide biosynthetic process"/>
    <property type="evidence" value="ECO:0007669"/>
    <property type="project" value="InterPro"/>
</dbReference>
<protein>
    <recommendedName>
        <fullName evidence="3">UDP-glucose 6-dehydrogenase</fullName>
        <ecNumber evidence="3">1.1.1.22</ecNumber>
    </recommendedName>
</protein>
<feature type="binding site" evidence="9">
    <location>
        <position position="337"/>
    </location>
    <ligand>
        <name>NAD(+)</name>
        <dbReference type="ChEBI" id="CHEBI:57540"/>
    </ligand>
</feature>
<dbReference type="GO" id="GO:0003979">
    <property type="term" value="F:UDP-glucose 6-dehydrogenase activity"/>
    <property type="evidence" value="ECO:0007669"/>
    <property type="project" value="UniProtKB-EC"/>
</dbReference>
<dbReference type="InterPro" id="IPR028357">
    <property type="entry name" value="UDPglc_DH_bac"/>
</dbReference>
<feature type="binding site" evidence="8">
    <location>
        <begin position="220"/>
        <end position="223"/>
    </location>
    <ligand>
        <name>substrate</name>
    </ligand>
</feature>
<dbReference type="Gene3D" id="1.20.5.100">
    <property type="entry name" value="Cytochrome c1, transmembrane anchor, C-terminal"/>
    <property type="match status" value="1"/>
</dbReference>
<dbReference type="SUPFAM" id="SSF52413">
    <property type="entry name" value="UDP-glucose/GDP-mannose dehydrogenase C-terminal domain"/>
    <property type="match status" value="1"/>
</dbReference>
<dbReference type="AlphaFoldDB" id="U1HPC2"/>
<dbReference type="InterPro" id="IPR017476">
    <property type="entry name" value="UDP-Glc/GDP-Man"/>
</dbReference>
<proteinExistence type="inferred from homology"/>
<dbReference type="UniPathway" id="UPA00038">
    <property type="reaction ID" value="UER00491"/>
</dbReference>
<dbReference type="EC" id="1.1.1.22" evidence="3"/>
<feature type="binding site" evidence="9">
    <location>
        <position position="190"/>
    </location>
    <ligand>
        <name>NAD(+)</name>
        <dbReference type="ChEBI" id="CHEBI:57540"/>
    </ligand>
</feature>
<evidence type="ECO:0000256" key="4">
    <source>
        <dbReference type="ARBA" id="ARBA00023002"/>
    </source>
</evidence>
<dbReference type="GO" id="GO:0006024">
    <property type="term" value="P:glycosaminoglycan biosynthetic process"/>
    <property type="evidence" value="ECO:0007669"/>
    <property type="project" value="TreeGrafter"/>
</dbReference>
<dbReference type="NCBIfam" id="TIGR03026">
    <property type="entry name" value="NDP-sugDHase"/>
    <property type="match status" value="1"/>
</dbReference>
<feature type="binding site" evidence="9">
    <location>
        <position position="71"/>
    </location>
    <ligand>
        <name>NAD(+)</name>
        <dbReference type="ChEBI" id="CHEBI:57540"/>
    </ligand>
</feature>
<feature type="domain" description="UDP-glucose/GDP-mannose dehydrogenase C-terminal" evidence="11">
    <location>
        <begin position="390"/>
        <end position="496"/>
    </location>
</feature>
<evidence type="ECO:0000256" key="10">
    <source>
        <dbReference type="SAM" id="MobiDB-lite"/>
    </source>
</evidence>
<dbReference type="PANTHER" id="PTHR11374:SF57">
    <property type="entry name" value="DEHYDROGENASE UGD1, PUTATIVE (AFU_ORTHOLOGUE AFUA_8G00920)-RELATED"/>
    <property type="match status" value="1"/>
</dbReference>
<evidence type="ECO:0000313" key="13">
    <source>
        <dbReference type="Proteomes" id="UP000019373"/>
    </source>
</evidence>
<dbReference type="eggNOG" id="KOG2666">
    <property type="taxonomic scope" value="Eukaryota"/>
</dbReference>
<dbReference type="FunFam" id="1.20.5.100:FF:000001">
    <property type="entry name" value="UDP-glucose 6-dehydrogenase"/>
    <property type="match status" value="1"/>
</dbReference>
<keyword evidence="13" id="KW-1185">Reference proteome</keyword>
<evidence type="ECO:0000256" key="5">
    <source>
        <dbReference type="ARBA" id="ARBA00023027"/>
    </source>
</evidence>
<dbReference type="SMART" id="SM00984">
    <property type="entry name" value="UDPG_MGDP_dh_C"/>
    <property type="match status" value="1"/>
</dbReference>
<dbReference type="PANTHER" id="PTHR11374">
    <property type="entry name" value="UDP-GLUCOSE DEHYDROGENASE/UDP-MANNAC DEHYDROGENASE"/>
    <property type="match status" value="1"/>
</dbReference>
<evidence type="ECO:0000256" key="9">
    <source>
        <dbReference type="PIRSR" id="PIRSR500134-3"/>
    </source>
</evidence>
<feature type="binding site" evidence="9">
    <location>
        <position position="404"/>
    </location>
    <ligand>
        <name>NAD(+)</name>
        <dbReference type="ChEBI" id="CHEBI:57540"/>
    </ligand>
</feature>
<dbReference type="InterPro" id="IPR014027">
    <property type="entry name" value="UDP-Glc/GDP-Man_DH_C"/>
</dbReference>
<dbReference type="InterPro" id="IPR008927">
    <property type="entry name" value="6-PGluconate_DH-like_C_sf"/>
</dbReference>
<dbReference type="InterPro" id="IPR036291">
    <property type="entry name" value="NAD(P)-bd_dom_sf"/>
</dbReference>
<evidence type="ECO:0000256" key="3">
    <source>
        <dbReference type="ARBA" id="ARBA00012954"/>
    </source>
</evidence>
<dbReference type="HOGENOM" id="CLU_023810_7_0_1"/>
<dbReference type="EMBL" id="KE721278">
    <property type="protein sequence ID" value="ERF70909.1"/>
    <property type="molecule type" value="Genomic_DNA"/>
</dbReference>
<sequence>MAQAKHISDPQGKKMSCSKAGGSPPPSVEQDQSSNEMDIKNICFVGAGHVGAPSATVLAFFNPALHINVVDISEALVRRWNSNSRHLPLNDEQGLCDLVRVTRDGTLPTLLWTDDDGAMERPGRKPNLVFSNDVKGGVREADMVFLCVETPTRSEGEGAGMAADTGSLEKAVKDVARWAKEGVIVVLKSTVPVGMARRVREMISMIRPTLSFEVLSNPEFLAEGEAVRNLLEPDRVLIGLSMTSTGHAAALALADIYTTWIDQEKIQKISNTSAELAKLTANAMLAQRISSINTISAICERTGAEIAEVQTALGSDNRIGAHFLQAGIGFGGSCFQKDVLNLVHLATSLDLRDAGDYWLQVLQINRFQTRNFVQRVISRLDGSLADKKVAIFGWTFKKGTSDARETRSFHVVKELLKEPVKEITIFDPGCDLADIRAAIRSPGGLESGKSECPNSNVTVHDNPYSACQEADAVLILTDWEQFRCLPDPERPSVANPKDHGVGAASSPASYISLGHTASSGVRSIISKLSIRDSPEQNDRSNAFTNPLGHLKPELPCPADCRDCNNKTSLPMSADVQVDWKRVSTKVKSPGWVFDGRNMVNVGEMQKLGFRVEAIGKASVWESDAY</sequence>
<evidence type="ECO:0000259" key="11">
    <source>
        <dbReference type="SMART" id="SM00984"/>
    </source>
</evidence>
<dbReference type="PIRSF" id="PIRSF500134">
    <property type="entry name" value="UDPglc_DH_bac"/>
    <property type="match status" value="1"/>
</dbReference>
<dbReference type="Proteomes" id="UP000019373">
    <property type="component" value="Unassembled WGS sequence"/>
</dbReference>
<dbReference type="GO" id="GO:0005634">
    <property type="term" value="C:nucleus"/>
    <property type="evidence" value="ECO:0007669"/>
    <property type="project" value="TreeGrafter"/>
</dbReference>
<dbReference type="OMA" id="CFIAVGT"/>
<dbReference type="Pfam" id="PF00984">
    <property type="entry name" value="UDPG_MGDP_dh"/>
    <property type="match status" value="1"/>
</dbReference>
<feature type="compositionally biased region" description="Basic and acidic residues" evidence="10">
    <location>
        <begin position="1"/>
        <end position="12"/>
    </location>
</feature>
<dbReference type="InterPro" id="IPR014026">
    <property type="entry name" value="UDP-Glc/GDP-Man_DH_dimer"/>
</dbReference>
<comment type="catalytic activity">
    <reaction evidence="6">
        <text>UDP-alpha-D-glucose + 2 NAD(+) + H2O = UDP-alpha-D-glucuronate + 2 NADH + 3 H(+)</text>
        <dbReference type="Rhea" id="RHEA:23596"/>
        <dbReference type="ChEBI" id="CHEBI:15377"/>
        <dbReference type="ChEBI" id="CHEBI:15378"/>
        <dbReference type="ChEBI" id="CHEBI:57540"/>
        <dbReference type="ChEBI" id="CHEBI:57945"/>
        <dbReference type="ChEBI" id="CHEBI:58052"/>
        <dbReference type="ChEBI" id="CHEBI:58885"/>
        <dbReference type="EC" id="1.1.1.22"/>
    </reaction>
</comment>
<dbReference type="GO" id="GO:0051287">
    <property type="term" value="F:NAD binding"/>
    <property type="evidence" value="ECO:0007669"/>
    <property type="project" value="InterPro"/>
</dbReference>
<dbReference type="Pfam" id="PF03720">
    <property type="entry name" value="UDPG_MGDP_dh_C"/>
    <property type="match status" value="1"/>
</dbReference>
<feature type="active site" description="Nucleophile" evidence="7">
    <location>
        <position position="334"/>
    </location>
</feature>
<comment type="pathway">
    <text evidence="1">Nucleotide-sugar biosynthesis; UDP-alpha-D-glucuronate biosynthesis; UDP-alpha-D-glucuronate from UDP-alpha-D-glucose: step 1/1.</text>
</comment>
<dbReference type="InterPro" id="IPR001732">
    <property type="entry name" value="UDP-Glc/GDP-Man_DH_N"/>
</dbReference>
<comment type="similarity">
    <text evidence="2">Belongs to the UDP-glucose/GDP-mannose dehydrogenase family.</text>
</comment>
<feature type="binding site" evidence="9">
    <location>
        <position position="150"/>
    </location>
    <ligand>
        <name>NAD(+)</name>
        <dbReference type="ChEBI" id="CHEBI:57540"/>
    </ligand>
</feature>
<dbReference type="GO" id="GO:0006065">
    <property type="term" value="P:UDP-glucuronate biosynthetic process"/>
    <property type="evidence" value="ECO:0007669"/>
    <property type="project" value="UniProtKB-UniPathway"/>
</dbReference>
<dbReference type="SUPFAM" id="SSF51735">
    <property type="entry name" value="NAD(P)-binding Rossmann-fold domains"/>
    <property type="match status" value="1"/>
</dbReference>
<evidence type="ECO:0000256" key="2">
    <source>
        <dbReference type="ARBA" id="ARBA00006601"/>
    </source>
</evidence>
<feature type="region of interest" description="Disordered" evidence="10">
    <location>
        <begin position="1"/>
        <end position="34"/>
    </location>
</feature>
<dbReference type="Pfam" id="PF03721">
    <property type="entry name" value="UDPG_MGDP_dh_N"/>
    <property type="match status" value="1"/>
</dbReference>
<dbReference type="GeneID" id="19237485"/>
<dbReference type="Gene3D" id="3.40.50.720">
    <property type="entry name" value="NAD(P)-binding Rossmann-like Domain"/>
    <property type="match status" value="2"/>
</dbReference>
<feature type="binding site" evidence="8">
    <location>
        <position position="278"/>
    </location>
    <ligand>
        <name>substrate</name>
    </ligand>
</feature>
<dbReference type="SUPFAM" id="SSF48179">
    <property type="entry name" value="6-phosphogluconate dehydrogenase C-terminal domain-like"/>
    <property type="match status" value="1"/>
</dbReference>
<dbReference type="PIRSF" id="PIRSF000124">
    <property type="entry name" value="UDPglc_GDPman_dh"/>
    <property type="match status" value="1"/>
</dbReference>
<evidence type="ECO:0000256" key="6">
    <source>
        <dbReference type="ARBA" id="ARBA00047473"/>
    </source>
</evidence>
<evidence type="ECO:0000256" key="8">
    <source>
        <dbReference type="PIRSR" id="PIRSR500134-2"/>
    </source>
</evidence>
<evidence type="ECO:0000256" key="7">
    <source>
        <dbReference type="PIRSR" id="PIRSR500134-1"/>
    </source>
</evidence>
<feature type="binding site" evidence="8">
    <location>
        <position position="331"/>
    </location>
    <ligand>
        <name>substrate</name>
    </ligand>
</feature>
<name>U1HPC2_ENDPU</name>
<keyword evidence="4" id="KW-0560">Oxidoreductase</keyword>
<dbReference type="OrthoDB" id="5059218at2759"/>
<feature type="binding site" evidence="8">
    <location>
        <position position="397"/>
    </location>
    <ligand>
        <name>substrate</name>
    </ligand>
</feature>
<organism evidence="12 13">
    <name type="scientific">Endocarpon pusillum (strain Z07020 / HMAS-L-300199)</name>
    <name type="common">Lichen-forming fungus</name>
    <dbReference type="NCBI Taxonomy" id="1263415"/>
    <lineage>
        <taxon>Eukaryota</taxon>
        <taxon>Fungi</taxon>
        <taxon>Dikarya</taxon>
        <taxon>Ascomycota</taxon>
        <taxon>Pezizomycotina</taxon>
        <taxon>Eurotiomycetes</taxon>
        <taxon>Chaetothyriomycetidae</taxon>
        <taxon>Verrucariales</taxon>
        <taxon>Verrucariaceae</taxon>
        <taxon>Endocarpon</taxon>
    </lineage>
</organism>
<feature type="binding site" evidence="9">
    <location>
        <position position="223"/>
    </location>
    <ligand>
        <name>NAD(+)</name>
        <dbReference type="ChEBI" id="CHEBI:57540"/>
    </ligand>
</feature>
<accession>U1HPC2</accession>
<evidence type="ECO:0000313" key="12">
    <source>
        <dbReference type="EMBL" id="ERF70909.1"/>
    </source>
</evidence>
<evidence type="ECO:0000256" key="1">
    <source>
        <dbReference type="ARBA" id="ARBA00004701"/>
    </source>
</evidence>
<keyword evidence="5 9" id="KW-0520">NAD</keyword>
<reference evidence="13" key="1">
    <citation type="journal article" date="2014" name="BMC Genomics">
        <title>Genome characteristics reveal the impact of lichenization on lichen-forming fungus Endocarpon pusillum Hedwig (Verrucariales, Ascomycota).</title>
        <authorList>
            <person name="Wang Y.-Y."/>
            <person name="Liu B."/>
            <person name="Zhang X.-Y."/>
            <person name="Zhou Q.-M."/>
            <person name="Zhang T."/>
            <person name="Li H."/>
            <person name="Yu Y.-F."/>
            <person name="Zhang X.-L."/>
            <person name="Hao X.-Y."/>
            <person name="Wang M."/>
            <person name="Wang L."/>
            <person name="Wei J.-C."/>
        </authorList>
    </citation>
    <scope>NUCLEOTIDE SEQUENCE [LARGE SCALE GENOMIC DNA]</scope>
    <source>
        <strain evidence="13">Z07020 / HMAS-L-300199</strain>
    </source>
</reference>
<gene>
    <name evidence="12" type="ORF">EPUS_02431</name>
</gene>
<feature type="binding site" evidence="8">
    <location>
        <begin position="323"/>
        <end position="327"/>
    </location>
    <ligand>
        <name>substrate</name>
    </ligand>
</feature>
<dbReference type="RefSeq" id="XP_007803528.1">
    <property type="nucleotide sequence ID" value="XM_007805337.1"/>
</dbReference>
<dbReference type="InterPro" id="IPR036220">
    <property type="entry name" value="UDP-Glc/GDP-Man_DH_C_sf"/>
</dbReference>